<organism evidence="2 3">
    <name type="scientific">Psychrobacter nivimaris</name>
    <dbReference type="NCBI Taxonomy" id="281738"/>
    <lineage>
        <taxon>Bacteria</taxon>
        <taxon>Pseudomonadati</taxon>
        <taxon>Pseudomonadota</taxon>
        <taxon>Gammaproteobacteria</taxon>
        <taxon>Moraxellales</taxon>
        <taxon>Moraxellaceae</taxon>
        <taxon>Psychrobacter</taxon>
    </lineage>
</organism>
<dbReference type="EMBL" id="VZIZ01000038">
    <property type="protein sequence ID" value="KAF0567681.1"/>
    <property type="molecule type" value="Genomic_DNA"/>
</dbReference>
<dbReference type="AlphaFoldDB" id="A0A6N7BXJ3"/>
<proteinExistence type="predicted"/>
<feature type="compositionally biased region" description="Basic and acidic residues" evidence="1">
    <location>
        <begin position="455"/>
        <end position="467"/>
    </location>
</feature>
<name>A0A6N7BXJ3_9GAMM</name>
<evidence type="ECO:0000256" key="1">
    <source>
        <dbReference type="SAM" id="MobiDB-lite"/>
    </source>
</evidence>
<gene>
    <name evidence="2" type="ORF">FQV37_1911</name>
</gene>
<sequence>MSHSITTMPDWGYLTTELVSYLQADAMAVTLEGMHTIEHEYNAQYIARHYQYQLPLGKLQLLELTLYLPYDTESVDIEAVRMTAVKSALTWYKSLWSQNEGNASVGYEAMIFDIQLVGGSSSLNQGDNDDSANPSNSALQRLKHNFGVRYFLEDLVVDMSESMQQLQVFSWYDWYSIAAAVRTPCELWRFLAYHLEQLQQSAVNHIPSFESEHALVKRFLQSPDLFAPAIVVDNALIKNEVQDEPNSALVAITLAYKNQSSTAQMYHQHMIQAATIWSQLSMQMIDTYGKKQVANNDEQTETPLAHWQQQLLDESLFSRHELIRTLYRHPKQSAALQKDGYVVHQHSYESLGRHYVLVFYGQESKGSNSKAAVQPKLAKIAQDVATRLPIIELHHVVVLGIEFITENNENFFDIDLWIQPVDAMTQRERQLTKQMQKLKQQELDKQNMPAASSVEDGKPAKAQKEKLPQVQMSLTIPARKDKQ</sequence>
<feature type="region of interest" description="Disordered" evidence="1">
    <location>
        <begin position="438"/>
        <end position="483"/>
    </location>
</feature>
<evidence type="ECO:0000313" key="2">
    <source>
        <dbReference type="EMBL" id="KAF0567681.1"/>
    </source>
</evidence>
<keyword evidence="3" id="KW-1185">Reference proteome</keyword>
<dbReference type="RefSeq" id="WP_160023453.1">
    <property type="nucleotide sequence ID" value="NZ_VZIZ01000038.1"/>
</dbReference>
<reference evidence="2 3" key="1">
    <citation type="submission" date="2019-09" db="EMBL/GenBank/DDBJ databases">
        <title>Draft genome sequence of Psychrobacter nivimaris LAMA 639, in search for biotechnological relevant genes.</title>
        <authorList>
            <person name="Lima A.O.S."/>
            <person name="Staloch B.E.K."/>
            <person name="Freitas R.C."/>
            <person name="Niero H."/>
            <person name="Silva M.A.C."/>
        </authorList>
    </citation>
    <scope>NUCLEOTIDE SEQUENCE [LARGE SCALE GENOMIC DNA]</scope>
    <source>
        <strain evidence="2 3">LAMA 639</strain>
    </source>
</reference>
<accession>A0A6N7BXJ3</accession>
<comment type="caution">
    <text evidence="2">The sequence shown here is derived from an EMBL/GenBank/DDBJ whole genome shotgun (WGS) entry which is preliminary data.</text>
</comment>
<dbReference type="Proteomes" id="UP000471465">
    <property type="component" value="Unassembled WGS sequence"/>
</dbReference>
<protein>
    <submittedName>
        <fullName evidence="2">Uncharacterized protein</fullName>
    </submittedName>
</protein>
<evidence type="ECO:0000313" key="3">
    <source>
        <dbReference type="Proteomes" id="UP000471465"/>
    </source>
</evidence>